<dbReference type="AlphaFoldDB" id="I5AXC6"/>
<dbReference type="EMBL" id="CM001487">
    <property type="protein sequence ID" value="EIM58449.1"/>
    <property type="molecule type" value="Genomic_DNA"/>
</dbReference>
<keyword evidence="2" id="KW-1185">Reference proteome</keyword>
<evidence type="ECO:0000313" key="2">
    <source>
        <dbReference type="Proteomes" id="UP000005753"/>
    </source>
</evidence>
<accession>I5AXC6</accession>
<protein>
    <submittedName>
        <fullName evidence="1">Uncharacterized protein</fullName>
    </submittedName>
</protein>
<name>I5AXC6_EUBC6</name>
<dbReference type="HOGENOM" id="CLU_2843294_0_0_9"/>
<organism evidence="1 2">
    <name type="scientific">Eubacterium cellulosolvens (strain ATCC 43171 / JCM 9499 / 6)</name>
    <name type="common">Cillobacterium cellulosolvens</name>
    <dbReference type="NCBI Taxonomy" id="633697"/>
    <lineage>
        <taxon>Bacteria</taxon>
        <taxon>Bacillati</taxon>
        <taxon>Bacillota</taxon>
        <taxon>Clostridia</taxon>
        <taxon>Eubacteriales</taxon>
        <taxon>Eubacteriaceae</taxon>
        <taxon>Eubacterium</taxon>
    </lineage>
</organism>
<reference evidence="1 2" key="2">
    <citation type="submission" date="2012-02" db="EMBL/GenBank/DDBJ databases">
        <title>Improved High-Quality Draft sequence of Eubacterium cellulosolvens 6.</title>
        <authorList>
            <consortium name="US DOE Joint Genome Institute"/>
            <person name="Lucas S."/>
            <person name="Han J."/>
            <person name="Lapidus A."/>
            <person name="Cheng J.-F."/>
            <person name="Goodwin L."/>
            <person name="Pitluck S."/>
            <person name="Peters L."/>
            <person name="Mikhailova N."/>
            <person name="Gu W."/>
            <person name="Detter J.C."/>
            <person name="Han C."/>
            <person name="Tapia R."/>
            <person name="Land M."/>
            <person name="Hauser L."/>
            <person name="Kyrpides N."/>
            <person name="Ivanova N."/>
            <person name="Pagani I."/>
            <person name="Johnson E."/>
            <person name="Mukhopadhyay B."/>
            <person name="Anderson I."/>
            <person name="Woyke T."/>
        </authorList>
    </citation>
    <scope>NUCLEOTIDE SEQUENCE [LARGE SCALE GENOMIC DNA]</scope>
    <source>
        <strain evidence="1 2">6</strain>
    </source>
</reference>
<dbReference type="Proteomes" id="UP000005753">
    <property type="component" value="Chromosome"/>
</dbReference>
<sequence>MTFAIVLAKVIGLFVALCIEIPPIHALCWILNSVSNYPVIIYTASICDRMFTIEFSVLKSEYHFP</sequence>
<proteinExistence type="predicted"/>
<evidence type="ECO:0000313" key="1">
    <source>
        <dbReference type="EMBL" id="EIM58449.1"/>
    </source>
</evidence>
<gene>
    <name evidence="1" type="ORF">EubceDRAFT1_2748</name>
</gene>
<reference evidence="1 2" key="1">
    <citation type="submission" date="2010-08" db="EMBL/GenBank/DDBJ databases">
        <authorList>
            <consortium name="US DOE Joint Genome Institute (JGI-PGF)"/>
            <person name="Lucas S."/>
            <person name="Copeland A."/>
            <person name="Lapidus A."/>
            <person name="Cheng J.-F."/>
            <person name="Bruce D."/>
            <person name="Goodwin L."/>
            <person name="Pitluck S."/>
            <person name="Land M.L."/>
            <person name="Hauser L."/>
            <person name="Chang Y.-J."/>
            <person name="Anderson I.J."/>
            <person name="Johnson E."/>
            <person name="Mulhopadhyay B."/>
            <person name="Kyrpides N."/>
            <person name="Woyke T.J."/>
        </authorList>
    </citation>
    <scope>NUCLEOTIDE SEQUENCE [LARGE SCALE GENOMIC DNA]</scope>
    <source>
        <strain evidence="1 2">6</strain>
    </source>
</reference>